<organism evidence="2 3">
    <name type="scientific">Mycobacterium ulcerans str. Harvey</name>
    <dbReference type="NCBI Taxonomy" id="1299332"/>
    <lineage>
        <taxon>Bacteria</taxon>
        <taxon>Bacillati</taxon>
        <taxon>Actinomycetota</taxon>
        <taxon>Actinomycetes</taxon>
        <taxon>Mycobacteriales</taxon>
        <taxon>Mycobacteriaceae</taxon>
        <taxon>Mycobacterium</taxon>
        <taxon>Mycobacterium ulcerans group</taxon>
    </lineage>
</organism>
<protein>
    <submittedName>
        <fullName evidence="2">Uncharacterized protein</fullName>
    </submittedName>
</protein>
<feature type="non-terminal residue" evidence="2">
    <location>
        <position position="43"/>
    </location>
</feature>
<evidence type="ECO:0000313" key="2">
    <source>
        <dbReference type="EMBL" id="EUA87792.1"/>
    </source>
</evidence>
<proteinExistence type="predicted"/>
<dbReference type="EMBL" id="JAOL01000155">
    <property type="protein sequence ID" value="EUA87792.1"/>
    <property type="molecule type" value="Genomic_DNA"/>
</dbReference>
<reference evidence="2 3" key="1">
    <citation type="submission" date="2014-01" db="EMBL/GenBank/DDBJ databases">
        <authorList>
            <person name="Dobos K."/>
            <person name="Lenaerts A."/>
            <person name="Ordway D."/>
            <person name="DeGroote M.A."/>
            <person name="Parker T."/>
            <person name="Sizemore C."/>
            <person name="Tallon L.J."/>
            <person name="Sadzewicz L.K."/>
            <person name="Sengamalay N."/>
            <person name="Fraser C.M."/>
            <person name="Hine E."/>
            <person name="Shefchek K.A."/>
            <person name="Das S.P."/>
            <person name="Tettelin H."/>
        </authorList>
    </citation>
    <scope>NUCLEOTIDE SEQUENCE [LARGE SCALE GENOMIC DNA]</scope>
    <source>
        <strain evidence="2 3">Harvey</strain>
    </source>
</reference>
<keyword evidence="3" id="KW-1185">Reference proteome</keyword>
<comment type="caution">
    <text evidence="2">The sequence shown here is derived from an EMBL/GenBank/DDBJ whole genome shotgun (WGS) entry which is preliminary data.</text>
</comment>
<evidence type="ECO:0000313" key="3">
    <source>
        <dbReference type="Proteomes" id="UP000020681"/>
    </source>
</evidence>
<dbReference type="Proteomes" id="UP000020681">
    <property type="component" value="Unassembled WGS sequence"/>
</dbReference>
<name>A0ABP3ACZ4_MYCUL</name>
<feature type="region of interest" description="Disordered" evidence="1">
    <location>
        <begin position="21"/>
        <end position="43"/>
    </location>
</feature>
<accession>A0ABP3ACZ4</accession>
<feature type="compositionally biased region" description="Low complexity" evidence="1">
    <location>
        <begin position="28"/>
        <end position="43"/>
    </location>
</feature>
<gene>
    <name evidence="2" type="ORF">I551_5722</name>
</gene>
<evidence type="ECO:0000256" key="1">
    <source>
        <dbReference type="SAM" id="MobiDB-lite"/>
    </source>
</evidence>
<sequence>MQIAVVKSQYLALTPDQRTALVDPGQVPAGLPGAPGPARRAHR</sequence>